<evidence type="ECO:0000313" key="2">
    <source>
        <dbReference type="Proteomes" id="UP000504631"/>
    </source>
</evidence>
<proteinExistence type="predicted"/>
<evidence type="ECO:0000259" key="1">
    <source>
        <dbReference type="PROSITE" id="PS50017"/>
    </source>
</evidence>
<dbReference type="SUPFAM" id="SSF47986">
    <property type="entry name" value="DEATH domain"/>
    <property type="match status" value="1"/>
</dbReference>
<dbReference type="GO" id="GO:0007165">
    <property type="term" value="P:signal transduction"/>
    <property type="evidence" value="ECO:0007669"/>
    <property type="project" value="InterPro"/>
</dbReference>
<dbReference type="SMART" id="SM00005">
    <property type="entry name" value="DEATH"/>
    <property type="match status" value="1"/>
</dbReference>
<name>A0A6J3JRM2_9HYME</name>
<reference evidence="3" key="1">
    <citation type="submission" date="2025-08" db="UniProtKB">
        <authorList>
            <consortium name="RefSeq"/>
        </authorList>
    </citation>
    <scope>IDENTIFICATION</scope>
    <source>
        <tissue evidence="3">Muscle</tissue>
    </source>
</reference>
<dbReference type="KEGG" id="bvk:117230284"/>
<feature type="domain" description="Death" evidence="1">
    <location>
        <begin position="161"/>
        <end position="245"/>
    </location>
</feature>
<organism evidence="2 3">
    <name type="scientific">Bombus vosnesenskii</name>
    <dbReference type="NCBI Taxonomy" id="207650"/>
    <lineage>
        <taxon>Eukaryota</taxon>
        <taxon>Metazoa</taxon>
        <taxon>Ecdysozoa</taxon>
        <taxon>Arthropoda</taxon>
        <taxon>Hexapoda</taxon>
        <taxon>Insecta</taxon>
        <taxon>Pterygota</taxon>
        <taxon>Neoptera</taxon>
        <taxon>Endopterygota</taxon>
        <taxon>Hymenoptera</taxon>
        <taxon>Apocrita</taxon>
        <taxon>Aculeata</taxon>
        <taxon>Apoidea</taxon>
        <taxon>Anthophila</taxon>
        <taxon>Apidae</taxon>
        <taxon>Bombus</taxon>
        <taxon>Pyrobombus</taxon>
    </lineage>
</organism>
<dbReference type="CTD" id="8772"/>
<dbReference type="Gene3D" id="1.10.533.10">
    <property type="entry name" value="Death Domain, Fas"/>
    <property type="match status" value="2"/>
</dbReference>
<dbReference type="GeneID" id="117230284"/>
<evidence type="ECO:0000313" key="3">
    <source>
        <dbReference type="RefSeq" id="XP_033343453.1"/>
    </source>
</evidence>
<dbReference type="CDD" id="cd01670">
    <property type="entry name" value="Death"/>
    <property type="match status" value="1"/>
</dbReference>
<dbReference type="PROSITE" id="PS50017">
    <property type="entry name" value="DEATH_DOMAIN"/>
    <property type="match status" value="1"/>
</dbReference>
<sequence length="250" mass="30106">MKMEQEYIWLRKEFLSAAEGHVNKIALNILKEYYKQSVDSNRKLSQIKDLSTLLDTLEKRDVLSYYNVEPLLYISNNFLNDFQIQSKLKNYQIYIQNMQYPLSRNMYQESNENKDEDKCKISYVTENRSSQVKVFDDVENQSTLQYKDLESSHPTQEAMLQQMILSRISERIGRSWRDTLRYLQVPEYQIDIIQHEHPFHLKEQSYKALKLYMTQYSNNNWKINLIHALEKARRRDLKEIVEKLILESNN</sequence>
<dbReference type="Proteomes" id="UP000504631">
    <property type="component" value="Unplaced"/>
</dbReference>
<dbReference type="Pfam" id="PF00531">
    <property type="entry name" value="Death"/>
    <property type="match status" value="1"/>
</dbReference>
<protein>
    <submittedName>
        <fullName evidence="3">Uncharacterized protein LOC117230284</fullName>
    </submittedName>
</protein>
<keyword evidence="2" id="KW-1185">Reference proteome</keyword>
<dbReference type="AlphaFoldDB" id="A0A6J3JRM2"/>
<dbReference type="InterPro" id="IPR011029">
    <property type="entry name" value="DEATH-like_dom_sf"/>
</dbReference>
<gene>
    <name evidence="3" type="primary">LOC117230284</name>
</gene>
<dbReference type="InterPro" id="IPR000488">
    <property type="entry name" value="Death_dom"/>
</dbReference>
<dbReference type="RefSeq" id="XP_033343453.1">
    <property type="nucleotide sequence ID" value="XM_033487562.1"/>
</dbReference>
<accession>A0A6J3JRM2</accession>